<dbReference type="PANTHER" id="PTHR10830">
    <property type="entry name" value="DOLICHYL-DIPHOSPHOOLIGOSACCHARIDE--PROTEIN GLYCOSYLTRANSFERASE 48 KDA SUBUNIT"/>
    <property type="match status" value="1"/>
</dbReference>
<dbReference type="PANTHER" id="PTHR10830:SF0">
    <property type="entry name" value="DOLICHYL-DIPHOSPHOOLIGOSACCHARIDE--PROTEIN GLYCOSYLTRANSFERASE 48 KDA SUBUNIT"/>
    <property type="match status" value="1"/>
</dbReference>
<dbReference type="InterPro" id="IPR005013">
    <property type="entry name" value="DDOST_48_kDa_subunit"/>
</dbReference>
<gene>
    <name evidence="2" type="ORF">CIPAW_16G057500</name>
</gene>
<dbReference type="GO" id="GO:0018279">
    <property type="term" value="P:protein N-linked glycosylation via asparagine"/>
    <property type="evidence" value="ECO:0007669"/>
    <property type="project" value="InterPro"/>
</dbReference>
<dbReference type="AlphaFoldDB" id="A0A8T1N244"/>
<evidence type="ECO:0000259" key="1">
    <source>
        <dbReference type="Pfam" id="PF23358"/>
    </source>
</evidence>
<protein>
    <recommendedName>
        <fullName evidence="1">OST48 middle domain-containing protein</fullName>
    </recommendedName>
</protein>
<dbReference type="GO" id="GO:0008250">
    <property type="term" value="C:oligosaccharyltransferase complex"/>
    <property type="evidence" value="ECO:0007669"/>
    <property type="project" value="TreeGrafter"/>
</dbReference>
<sequence length="108" mass="12577">MGFPGTRGHLKAVNAQHHKVGEANEPAMYRINDHLVEIYEWSGRSREPFVADDVQVQFYMMISPYVLKTLSTHKKSHYFTAFKDVLDVFGIFQFKLEYQRPGYTSLSM</sequence>
<dbReference type="EMBL" id="CM031824">
    <property type="protein sequence ID" value="KAG6624889.1"/>
    <property type="molecule type" value="Genomic_DNA"/>
</dbReference>
<keyword evidence="3" id="KW-1185">Reference proteome</keyword>
<evidence type="ECO:0000313" key="2">
    <source>
        <dbReference type="EMBL" id="KAG6624889.1"/>
    </source>
</evidence>
<comment type="caution">
    <text evidence="2">The sequence shown here is derived from an EMBL/GenBank/DDBJ whole genome shotgun (WGS) entry which is preliminary data.</text>
</comment>
<feature type="domain" description="OST48 middle" evidence="1">
    <location>
        <begin position="17"/>
        <end position="107"/>
    </location>
</feature>
<dbReference type="InterPro" id="IPR055459">
    <property type="entry name" value="OST48_MD"/>
</dbReference>
<accession>A0A8T1N244</accession>
<evidence type="ECO:0000313" key="3">
    <source>
        <dbReference type="Proteomes" id="UP000811609"/>
    </source>
</evidence>
<dbReference type="Pfam" id="PF23358">
    <property type="entry name" value="OST48_MD"/>
    <property type="match status" value="1"/>
</dbReference>
<organism evidence="2 3">
    <name type="scientific">Carya illinoinensis</name>
    <name type="common">Pecan</name>
    <dbReference type="NCBI Taxonomy" id="32201"/>
    <lineage>
        <taxon>Eukaryota</taxon>
        <taxon>Viridiplantae</taxon>
        <taxon>Streptophyta</taxon>
        <taxon>Embryophyta</taxon>
        <taxon>Tracheophyta</taxon>
        <taxon>Spermatophyta</taxon>
        <taxon>Magnoliopsida</taxon>
        <taxon>eudicotyledons</taxon>
        <taxon>Gunneridae</taxon>
        <taxon>Pentapetalae</taxon>
        <taxon>rosids</taxon>
        <taxon>fabids</taxon>
        <taxon>Fagales</taxon>
        <taxon>Juglandaceae</taxon>
        <taxon>Carya</taxon>
    </lineage>
</organism>
<dbReference type="Proteomes" id="UP000811609">
    <property type="component" value="Chromosome 16"/>
</dbReference>
<name>A0A8T1N244_CARIL</name>
<reference evidence="2" key="1">
    <citation type="submission" date="2020-12" db="EMBL/GenBank/DDBJ databases">
        <title>WGS assembly of Carya illinoinensis cv. Pawnee.</title>
        <authorList>
            <person name="Platts A."/>
            <person name="Shu S."/>
            <person name="Wright S."/>
            <person name="Barry K."/>
            <person name="Edger P."/>
            <person name="Pires J.C."/>
            <person name="Schmutz J."/>
        </authorList>
    </citation>
    <scope>NUCLEOTIDE SEQUENCE</scope>
    <source>
        <tissue evidence="2">Leaf</tissue>
    </source>
</reference>
<proteinExistence type="predicted"/>